<feature type="non-terminal residue" evidence="2">
    <location>
        <position position="163"/>
    </location>
</feature>
<dbReference type="InterPro" id="IPR007372">
    <property type="entry name" value="Lipid/polyisoprenoid-bd_YceI"/>
</dbReference>
<sequence length="163" mass="18092">MRCPVLFEAVTVAMVVVALHGDANYVIAQEFHVDLDADNTVLFISHTAIEVVEGRTKQIDGYVVFDGEGLAPGKPSGPTGFYLEVDLASLDTGLGLRNRHMRNRYLEVEEFRYAFFEGTIQEVEEVSDELLRVWGIGAMEIHGVSRNLRTPCDLSARGDGYQV</sequence>
<gene>
    <name evidence="2" type="ORF">METZ01_LOCUS227607</name>
</gene>
<dbReference type="InterPro" id="IPR036761">
    <property type="entry name" value="TTHA0802/YceI-like_sf"/>
</dbReference>
<dbReference type="Gene3D" id="2.40.128.110">
    <property type="entry name" value="Lipid/polyisoprenoid-binding, YceI-like"/>
    <property type="match status" value="1"/>
</dbReference>
<dbReference type="PANTHER" id="PTHR34406">
    <property type="entry name" value="PROTEIN YCEI"/>
    <property type="match status" value="1"/>
</dbReference>
<feature type="domain" description="Lipid/polyisoprenoid-binding YceI-like" evidence="1">
    <location>
        <begin position="36"/>
        <end position="155"/>
    </location>
</feature>
<dbReference type="AlphaFoldDB" id="A0A382GJD5"/>
<protein>
    <recommendedName>
        <fullName evidence="1">Lipid/polyisoprenoid-binding YceI-like domain-containing protein</fullName>
    </recommendedName>
</protein>
<accession>A0A382GJD5</accession>
<dbReference type="EMBL" id="UINC01055643">
    <property type="protein sequence ID" value="SVB74753.1"/>
    <property type="molecule type" value="Genomic_DNA"/>
</dbReference>
<proteinExistence type="predicted"/>
<evidence type="ECO:0000313" key="2">
    <source>
        <dbReference type="EMBL" id="SVB74753.1"/>
    </source>
</evidence>
<reference evidence="2" key="1">
    <citation type="submission" date="2018-05" db="EMBL/GenBank/DDBJ databases">
        <authorList>
            <person name="Lanie J.A."/>
            <person name="Ng W.-L."/>
            <person name="Kazmierczak K.M."/>
            <person name="Andrzejewski T.M."/>
            <person name="Davidsen T.M."/>
            <person name="Wayne K.J."/>
            <person name="Tettelin H."/>
            <person name="Glass J.I."/>
            <person name="Rusch D."/>
            <person name="Podicherti R."/>
            <person name="Tsui H.-C.T."/>
            <person name="Winkler M.E."/>
        </authorList>
    </citation>
    <scope>NUCLEOTIDE SEQUENCE</scope>
</reference>
<dbReference type="PANTHER" id="PTHR34406:SF1">
    <property type="entry name" value="PROTEIN YCEI"/>
    <property type="match status" value="1"/>
</dbReference>
<evidence type="ECO:0000259" key="1">
    <source>
        <dbReference type="Pfam" id="PF04264"/>
    </source>
</evidence>
<dbReference type="Pfam" id="PF04264">
    <property type="entry name" value="YceI"/>
    <property type="match status" value="1"/>
</dbReference>
<name>A0A382GJD5_9ZZZZ</name>
<dbReference type="SUPFAM" id="SSF101874">
    <property type="entry name" value="YceI-like"/>
    <property type="match status" value="1"/>
</dbReference>
<organism evidence="2">
    <name type="scientific">marine metagenome</name>
    <dbReference type="NCBI Taxonomy" id="408172"/>
    <lineage>
        <taxon>unclassified sequences</taxon>
        <taxon>metagenomes</taxon>
        <taxon>ecological metagenomes</taxon>
    </lineage>
</organism>